<feature type="transmembrane region" description="Helical" evidence="1">
    <location>
        <begin position="66"/>
        <end position="85"/>
    </location>
</feature>
<evidence type="ECO:0000313" key="3">
    <source>
        <dbReference type="Proteomes" id="UP000287756"/>
    </source>
</evidence>
<keyword evidence="2" id="KW-0614">Plasmid</keyword>
<evidence type="ECO:0000256" key="1">
    <source>
        <dbReference type="SAM" id="Phobius"/>
    </source>
</evidence>
<feature type="transmembrane region" description="Helical" evidence="1">
    <location>
        <begin position="147"/>
        <end position="164"/>
    </location>
</feature>
<evidence type="ECO:0000313" key="2">
    <source>
        <dbReference type="EMBL" id="QAS54746.1"/>
    </source>
</evidence>
<dbReference type="Proteomes" id="UP000287756">
    <property type="component" value="Plasmid pLDW-31"/>
</dbReference>
<feature type="transmembrane region" description="Helical" evidence="1">
    <location>
        <begin position="37"/>
        <end position="54"/>
    </location>
</feature>
<dbReference type="EMBL" id="CP026119">
    <property type="protein sequence ID" value="QAS54746.1"/>
    <property type="molecule type" value="Genomic_DNA"/>
</dbReference>
<dbReference type="OrthoDB" id="2969156at2"/>
<name>A0A410MJ94_9BACI</name>
<keyword evidence="1" id="KW-1133">Transmembrane helix</keyword>
<accession>A0A410MJ94</accession>
<keyword evidence="1" id="KW-0812">Transmembrane</keyword>
<reference evidence="2 3" key="1">
    <citation type="submission" date="2018-01" db="EMBL/GenBank/DDBJ databases">
        <title>The whole genome sequencing and assembly of Halobacillus litoralis ERB031 strain.</title>
        <authorList>
            <person name="Lee S.-J."/>
            <person name="Park M.-K."/>
            <person name="Kim J.-Y."/>
            <person name="Lee Y.-J."/>
            <person name="Yi H."/>
            <person name="Bahn Y.-S."/>
            <person name="Kim J.F."/>
            <person name="Lee D.-W."/>
        </authorList>
    </citation>
    <scope>NUCLEOTIDE SEQUENCE [LARGE SCALE GENOMIC DNA]</scope>
    <source>
        <strain evidence="2 3">ERB 031</strain>
        <plasmid evidence="3">pldw-31</plasmid>
    </source>
</reference>
<dbReference type="RefSeq" id="WP_128526976.1">
    <property type="nucleotide sequence ID" value="NZ_CP026119.1"/>
</dbReference>
<organism evidence="2 3">
    <name type="scientific">Halobacillus litoralis</name>
    <dbReference type="NCBI Taxonomy" id="45668"/>
    <lineage>
        <taxon>Bacteria</taxon>
        <taxon>Bacillati</taxon>
        <taxon>Bacillota</taxon>
        <taxon>Bacilli</taxon>
        <taxon>Bacillales</taxon>
        <taxon>Bacillaceae</taxon>
        <taxon>Halobacillus</taxon>
    </lineage>
</organism>
<gene>
    <name evidence="2" type="ORF">HLI_21045</name>
</gene>
<dbReference type="KEGG" id="hli:HLI_21045"/>
<dbReference type="AlphaFoldDB" id="A0A410MJ94"/>
<proteinExistence type="predicted"/>
<protein>
    <submittedName>
        <fullName evidence="2">Uncharacterized protein</fullName>
    </submittedName>
</protein>
<keyword evidence="1" id="KW-0472">Membrane</keyword>
<sequence>MINDFDKDTCESILDTAKVKYIEEQERFKLVEVKNNISLAFNGVILGIYLKYLESFQFLSSDSLQYLVYTLLIKLLILVLLTLSINKFLKSITSANFQQIGLDDIIDTEFAKQNSSISNLQIASTYKEAIDKNKNGLNMKLAHYNKGLAFLKLAFIIFVIHFVIEEVLSYV</sequence>
<geneLocation type="plasmid" evidence="3">
    <name>pldw-31</name>
</geneLocation>